<dbReference type="PANTHER" id="PTHR31672:SF13">
    <property type="entry name" value="F-BOX PROTEIN CPR30-LIKE"/>
    <property type="match status" value="1"/>
</dbReference>
<organism evidence="2 5">
    <name type="scientific">Medicago truncatula</name>
    <name type="common">Barrel medic</name>
    <name type="synonym">Medicago tribuloides</name>
    <dbReference type="NCBI Taxonomy" id="3880"/>
    <lineage>
        <taxon>Eukaryota</taxon>
        <taxon>Viridiplantae</taxon>
        <taxon>Streptophyta</taxon>
        <taxon>Embryophyta</taxon>
        <taxon>Tracheophyta</taxon>
        <taxon>Spermatophyta</taxon>
        <taxon>Magnoliopsida</taxon>
        <taxon>eudicotyledons</taxon>
        <taxon>Gunneridae</taxon>
        <taxon>Pentapetalae</taxon>
        <taxon>rosids</taxon>
        <taxon>fabids</taxon>
        <taxon>Fabales</taxon>
        <taxon>Fabaceae</taxon>
        <taxon>Papilionoideae</taxon>
        <taxon>50 kb inversion clade</taxon>
        <taxon>NPAAA clade</taxon>
        <taxon>Hologalegina</taxon>
        <taxon>IRL clade</taxon>
        <taxon>Trifolieae</taxon>
        <taxon>Medicago</taxon>
    </lineage>
</organism>
<dbReference type="AlphaFoldDB" id="A0A072VRQ3"/>
<dbReference type="EMBL" id="CM001217">
    <property type="protein sequence ID" value="KEH44442.1"/>
    <property type="molecule type" value="Genomic_DNA"/>
</dbReference>
<dbReference type="InterPro" id="IPR001810">
    <property type="entry name" value="F-box_dom"/>
</dbReference>
<accession>A0A072VRQ3</accession>
<reference evidence="2 5" key="2">
    <citation type="journal article" date="2014" name="BMC Genomics">
        <title>An improved genome release (version Mt4.0) for the model legume Medicago truncatula.</title>
        <authorList>
            <person name="Tang H."/>
            <person name="Krishnakumar V."/>
            <person name="Bidwell S."/>
            <person name="Rosen B."/>
            <person name="Chan A."/>
            <person name="Zhou S."/>
            <person name="Gentzbittel L."/>
            <person name="Childs K.L."/>
            <person name="Yandell M."/>
            <person name="Gundlach H."/>
            <person name="Mayer K.F."/>
            <person name="Schwartz D.C."/>
            <person name="Town C.D."/>
        </authorList>
    </citation>
    <scope>GENOME REANNOTATION</scope>
    <source>
        <strain evidence="2">A17</strain>
        <strain evidence="4 5">cv. Jemalong A17</strain>
    </source>
</reference>
<evidence type="ECO:0000313" key="4">
    <source>
        <dbReference type="EnsemblPlants" id="KEH44442"/>
    </source>
</evidence>
<proteinExistence type="predicted"/>
<dbReference type="Proteomes" id="UP000002051">
    <property type="component" value="Unassembled WGS sequence"/>
</dbReference>
<dbReference type="Gene3D" id="1.20.1280.50">
    <property type="match status" value="1"/>
</dbReference>
<evidence type="ECO:0000313" key="2">
    <source>
        <dbReference type="EMBL" id="KEH44442.1"/>
    </source>
</evidence>
<dbReference type="STRING" id="3880.A0A072VRQ3"/>
<dbReference type="KEGG" id="mtr:25485678"/>
<dbReference type="SMART" id="SM00256">
    <property type="entry name" value="FBOX"/>
    <property type="match status" value="1"/>
</dbReference>
<dbReference type="EnsemblPlants" id="KEH44442">
    <property type="protein sequence ID" value="KEH44442"/>
    <property type="gene ID" value="MTR_1g115185"/>
</dbReference>
<dbReference type="HOGENOM" id="CLU_027176_1_4_1"/>
<evidence type="ECO:0000313" key="3">
    <source>
        <dbReference type="EMBL" id="RHN82669.1"/>
    </source>
</evidence>
<name>A0A072VRQ3_MEDTR</name>
<protein>
    <submittedName>
        <fullName evidence="2">F-box protein interaction domain protein</fullName>
    </submittedName>
    <submittedName>
        <fullName evidence="3">Putative F-box domain, leucine-rich repeat domain, L domain-containing protein</fullName>
    </submittedName>
</protein>
<dbReference type="CDD" id="cd22157">
    <property type="entry name" value="F-box_AtFBW1-like"/>
    <property type="match status" value="1"/>
</dbReference>
<feature type="domain" description="F-box" evidence="1">
    <location>
        <begin position="33"/>
        <end position="79"/>
    </location>
</feature>
<dbReference type="InterPro" id="IPR050796">
    <property type="entry name" value="SCF_F-box_component"/>
</dbReference>
<dbReference type="OrthoDB" id="1425577at2759"/>
<keyword evidence="5" id="KW-1185">Reference proteome</keyword>
<reference evidence="3" key="5">
    <citation type="journal article" date="2018" name="Nat. Plants">
        <title>Whole-genome landscape of Medicago truncatula symbiotic genes.</title>
        <authorList>
            <person name="Pecrix Y."/>
            <person name="Gamas P."/>
            <person name="Carrere S."/>
        </authorList>
    </citation>
    <scope>NUCLEOTIDE SEQUENCE</scope>
    <source>
        <tissue evidence="3">Leaves</tissue>
    </source>
</reference>
<dbReference type="PROSITE" id="PS50181">
    <property type="entry name" value="FBOX"/>
    <property type="match status" value="1"/>
</dbReference>
<dbReference type="Pfam" id="PF07734">
    <property type="entry name" value="FBA_1"/>
    <property type="match status" value="1"/>
</dbReference>
<dbReference type="NCBIfam" id="TIGR01640">
    <property type="entry name" value="F_box_assoc_1"/>
    <property type="match status" value="1"/>
</dbReference>
<sequence>MVKVSAAFCCCSGFDMTTTCCKQGGTQTPPPPTNSLPFLSFDLVTEILCQLPVKNLLQLRCICKSWNSLISHDSEFTMKHLRLSTSNLDRHHLFLSSLRTSRLLHLSDSSISSFFSPPSTTSFTQINHYSPILNKNLNFGERVSTYDGMLCVRIDSSSALLCNPSIRKFKILPPLINPDQNYLQSSFTLVYDRFTNNYKIYSLSKTTDGYKQVNVHTLGTDYWRKIQDFPKHYYLVQNPGISLSDTVNWLVYHDRSFARVIVSLDLENELCQELFHPLYNYKPGTCIALGVLRDCLCIFSHSDKFSDVWIMKEYGNVESWTKLLSVPQMGGCGCYIYTKVLYISEDGLMLIYFFKRGKFRLAVYDSINDTLKIPEIQNNIHDLVKEVYLPEVYIETLISPLSQY</sequence>
<reference evidence="6" key="4">
    <citation type="journal article" date="2018" name="Nat. Plants">
        <title>Whole-genome landscape of Medicago truncatula symbiotic genes.</title>
        <authorList>
            <person name="Pecrix Y."/>
            <person name="Staton S.E."/>
            <person name="Sallet E."/>
            <person name="Lelandais-Briere C."/>
            <person name="Moreau S."/>
            <person name="Carrere S."/>
            <person name="Blein T."/>
            <person name="Jardinaud M.F."/>
            <person name="Latrasse D."/>
            <person name="Zouine M."/>
            <person name="Zahm M."/>
            <person name="Kreplak J."/>
            <person name="Mayjonade B."/>
            <person name="Satge C."/>
            <person name="Perez M."/>
            <person name="Cauet S."/>
            <person name="Marande W."/>
            <person name="Chantry-Darmon C."/>
            <person name="Lopez-Roques C."/>
            <person name="Bouchez O."/>
            <person name="Berard A."/>
            <person name="Debelle F."/>
            <person name="Munos S."/>
            <person name="Bendahmane A."/>
            <person name="Berges H."/>
            <person name="Niebel A."/>
            <person name="Buitink J."/>
            <person name="Frugier F."/>
            <person name="Benhamed M."/>
            <person name="Crespi M."/>
            <person name="Gouzy J."/>
            <person name="Gamas P."/>
        </authorList>
    </citation>
    <scope>NUCLEOTIDE SEQUENCE [LARGE SCALE GENOMIC DNA]</scope>
    <source>
        <strain evidence="6">cv. Jemalong A17</strain>
    </source>
</reference>
<dbReference type="Pfam" id="PF00646">
    <property type="entry name" value="F-box"/>
    <property type="match status" value="1"/>
</dbReference>
<reference evidence="4" key="3">
    <citation type="submission" date="2015-04" db="UniProtKB">
        <authorList>
            <consortium name="EnsemblPlants"/>
        </authorList>
    </citation>
    <scope>IDENTIFICATION</scope>
    <source>
        <strain evidence="4">cv. Jemalong A17</strain>
    </source>
</reference>
<dbReference type="InterPro" id="IPR006527">
    <property type="entry name" value="F-box-assoc_dom_typ1"/>
</dbReference>
<dbReference type="InterPro" id="IPR017451">
    <property type="entry name" value="F-box-assoc_interact_dom"/>
</dbReference>
<evidence type="ECO:0000313" key="6">
    <source>
        <dbReference type="Proteomes" id="UP000265566"/>
    </source>
</evidence>
<dbReference type="SUPFAM" id="SSF81383">
    <property type="entry name" value="F-box domain"/>
    <property type="match status" value="1"/>
</dbReference>
<dbReference type="EMBL" id="PSQE01000001">
    <property type="protein sequence ID" value="RHN82669.1"/>
    <property type="molecule type" value="Genomic_DNA"/>
</dbReference>
<dbReference type="PANTHER" id="PTHR31672">
    <property type="entry name" value="BNACNNG10540D PROTEIN"/>
    <property type="match status" value="1"/>
</dbReference>
<gene>
    <name evidence="4" type="primary">25485678</name>
    <name evidence="2" type="ordered locus">MTR_1g115185</name>
    <name evidence="3" type="ORF">MtrunA17_Chr1g0212281</name>
</gene>
<dbReference type="InterPro" id="IPR036047">
    <property type="entry name" value="F-box-like_dom_sf"/>
</dbReference>
<evidence type="ECO:0000259" key="1">
    <source>
        <dbReference type="PROSITE" id="PS50181"/>
    </source>
</evidence>
<reference evidence="2 5" key="1">
    <citation type="journal article" date="2011" name="Nature">
        <title>The Medicago genome provides insight into the evolution of rhizobial symbioses.</title>
        <authorList>
            <person name="Young N.D."/>
            <person name="Debelle F."/>
            <person name="Oldroyd G.E."/>
            <person name="Geurts R."/>
            <person name="Cannon S.B."/>
            <person name="Udvardi M.K."/>
            <person name="Benedito V.A."/>
            <person name="Mayer K.F."/>
            <person name="Gouzy J."/>
            <person name="Schoof H."/>
            <person name="Van de Peer Y."/>
            <person name="Proost S."/>
            <person name="Cook D.R."/>
            <person name="Meyers B.C."/>
            <person name="Spannagl M."/>
            <person name="Cheung F."/>
            <person name="De Mita S."/>
            <person name="Krishnakumar V."/>
            <person name="Gundlach H."/>
            <person name="Zhou S."/>
            <person name="Mudge J."/>
            <person name="Bharti A.K."/>
            <person name="Murray J.D."/>
            <person name="Naoumkina M.A."/>
            <person name="Rosen B."/>
            <person name="Silverstein K.A."/>
            <person name="Tang H."/>
            <person name="Rombauts S."/>
            <person name="Zhao P.X."/>
            <person name="Zhou P."/>
            <person name="Barbe V."/>
            <person name="Bardou P."/>
            <person name="Bechner M."/>
            <person name="Bellec A."/>
            <person name="Berger A."/>
            <person name="Berges H."/>
            <person name="Bidwell S."/>
            <person name="Bisseling T."/>
            <person name="Choisne N."/>
            <person name="Couloux A."/>
            <person name="Denny R."/>
            <person name="Deshpande S."/>
            <person name="Dai X."/>
            <person name="Doyle J.J."/>
            <person name="Dudez A.M."/>
            <person name="Farmer A.D."/>
            <person name="Fouteau S."/>
            <person name="Franken C."/>
            <person name="Gibelin C."/>
            <person name="Gish J."/>
            <person name="Goldstein S."/>
            <person name="Gonzalez A.J."/>
            <person name="Green P.J."/>
            <person name="Hallab A."/>
            <person name="Hartog M."/>
            <person name="Hua A."/>
            <person name="Humphray S.J."/>
            <person name="Jeong D.H."/>
            <person name="Jing Y."/>
            <person name="Jocker A."/>
            <person name="Kenton S.M."/>
            <person name="Kim D.J."/>
            <person name="Klee K."/>
            <person name="Lai H."/>
            <person name="Lang C."/>
            <person name="Lin S."/>
            <person name="Macmil S.L."/>
            <person name="Magdelenat G."/>
            <person name="Matthews L."/>
            <person name="McCorrison J."/>
            <person name="Monaghan E.L."/>
            <person name="Mun J.H."/>
            <person name="Najar F.Z."/>
            <person name="Nicholson C."/>
            <person name="Noirot C."/>
            <person name="O'Bleness M."/>
            <person name="Paule C.R."/>
            <person name="Poulain J."/>
            <person name="Prion F."/>
            <person name="Qin B."/>
            <person name="Qu C."/>
            <person name="Retzel E.F."/>
            <person name="Riddle C."/>
            <person name="Sallet E."/>
            <person name="Samain S."/>
            <person name="Samson N."/>
            <person name="Sanders I."/>
            <person name="Saurat O."/>
            <person name="Scarpelli C."/>
            <person name="Schiex T."/>
            <person name="Segurens B."/>
            <person name="Severin A.J."/>
            <person name="Sherrier D.J."/>
            <person name="Shi R."/>
            <person name="Sims S."/>
            <person name="Singer S.R."/>
            <person name="Sinharoy S."/>
            <person name="Sterck L."/>
            <person name="Viollet A."/>
            <person name="Wang B.B."/>
            <person name="Wang K."/>
            <person name="Wang M."/>
            <person name="Wang X."/>
            <person name="Warfsmann J."/>
            <person name="Weissenbach J."/>
            <person name="White D.D."/>
            <person name="White J.D."/>
            <person name="Wiley G.B."/>
            <person name="Wincker P."/>
            <person name="Xing Y."/>
            <person name="Yang L."/>
            <person name="Yao Z."/>
            <person name="Ying F."/>
            <person name="Zhai J."/>
            <person name="Zhou L."/>
            <person name="Zuber A."/>
            <person name="Denarie J."/>
            <person name="Dixon R.A."/>
            <person name="May G.D."/>
            <person name="Schwartz D.C."/>
            <person name="Rogers J."/>
            <person name="Quetier F."/>
            <person name="Town C.D."/>
            <person name="Roe B.A."/>
        </authorList>
    </citation>
    <scope>NUCLEOTIDE SEQUENCE [LARGE SCALE GENOMIC DNA]</scope>
    <source>
        <strain evidence="2">A17</strain>
        <strain evidence="4 5">cv. Jemalong A17</strain>
    </source>
</reference>
<dbReference type="Proteomes" id="UP000265566">
    <property type="component" value="Chromosome 1"/>
</dbReference>
<dbReference type="Gramene" id="rna6848">
    <property type="protein sequence ID" value="RHN82669.1"/>
    <property type="gene ID" value="gene6848"/>
</dbReference>
<evidence type="ECO:0000313" key="5">
    <source>
        <dbReference type="Proteomes" id="UP000002051"/>
    </source>
</evidence>